<dbReference type="Pfam" id="PF13912">
    <property type="entry name" value="zf-C2H2_6"/>
    <property type="match status" value="1"/>
</dbReference>
<sequence length="344" mass="40254">MVCVYCAESFENSSGYREHMETEHQTFKVRMAFAHCHEGFIKADCTDLRCRLCSETLTNLEDVAQHLQLIHCQPIDSSADLGIQPFRLAKEKFVCAICSSKSLCLRQLSRHTQTHFLKYTCEACGKSYATMTTLNHHIRFSHIQDQRICRKCKATFSTLEAKRNHLKESRKCWSHLCNVCGERFITWNLKQAHLAQVHGTGKRTYVCPECGAIFIDRKKYRSHFKITHTDDNFMCSCCGLKFETKRDLNEHRVVHTKERLFPCTVCSKSFPRKKNLVQHMWIHSEHKRFECTLCNKQFNQRVSWKTHMKSYHPEIYIPPYQSTSAFDEGKNNNLKILLSVLKTN</sequence>
<dbReference type="GO" id="GO:0006357">
    <property type="term" value="P:regulation of transcription by RNA polymerase II"/>
    <property type="evidence" value="ECO:0007669"/>
    <property type="project" value="UniProtKB-ARBA"/>
</dbReference>
<evidence type="ECO:0000256" key="7">
    <source>
        <dbReference type="ARBA" id="ARBA00023163"/>
    </source>
</evidence>
<dbReference type="AlphaFoldDB" id="A0ABD0S5R7"/>
<keyword evidence="3" id="KW-0677">Repeat</keyword>
<accession>A0ABD0S5R7</accession>
<dbReference type="EMBL" id="JBEDNZ010000031">
    <property type="protein sequence ID" value="KAL0808619.1"/>
    <property type="molecule type" value="Genomic_DNA"/>
</dbReference>
<evidence type="ECO:0000256" key="4">
    <source>
        <dbReference type="ARBA" id="ARBA00022771"/>
    </source>
</evidence>
<keyword evidence="7" id="KW-0804">Transcription</keyword>
<keyword evidence="6" id="KW-0805">Transcription regulation</keyword>
<feature type="domain" description="C2H2-type" evidence="10">
    <location>
        <begin position="233"/>
        <end position="260"/>
    </location>
</feature>
<keyword evidence="8" id="KW-0539">Nucleus</keyword>
<evidence type="ECO:0000313" key="12">
    <source>
        <dbReference type="EMBL" id="KAL0853048.1"/>
    </source>
</evidence>
<evidence type="ECO:0000313" key="13">
    <source>
        <dbReference type="Proteomes" id="UP001549920"/>
    </source>
</evidence>
<dbReference type="Proteomes" id="UP001549920">
    <property type="component" value="Unassembled WGS sequence"/>
</dbReference>
<feature type="domain" description="C2H2-type" evidence="10">
    <location>
        <begin position="261"/>
        <end position="288"/>
    </location>
</feature>
<evidence type="ECO:0000256" key="8">
    <source>
        <dbReference type="ARBA" id="ARBA00023242"/>
    </source>
</evidence>
<evidence type="ECO:0000313" key="14">
    <source>
        <dbReference type="Proteomes" id="UP001549921"/>
    </source>
</evidence>
<comment type="subcellular location">
    <subcellularLocation>
        <location evidence="1">Nucleus</location>
    </subcellularLocation>
</comment>
<gene>
    <name evidence="12" type="ORF">ABMA27_012823</name>
    <name evidence="11" type="ORF">ABMA28_013057</name>
</gene>
<feature type="domain" description="C2H2-type" evidence="10">
    <location>
        <begin position="119"/>
        <end position="147"/>
    </location>
</feature>
<keyword evidence="2" id="KW-0479">Metal-binding</keyword>
<dbReference type="PROSITE" id="PS50157">
    <property type="entry name" value="ZINC_FINGER_C2H2_2"/>
    <property type="match status" value="5"/>
</dbReference>
<evidence type="ECO:0000256" key="2">
    <source>
        <dbReference type="ARBA" id="ARBA00022723"/>
    </source>
</evidence>
<protein>
    <recommendedName>
        <fullName evidence="10">C2H2-type domain-containing protein</fullName>
    </recommendedName>
</protein>
<evidence type="ECO:0000256" key="3">
    <source>
        <dbReference type="ARBA" id="ARBA00022737"/>
    </source>
</evidence>
<feature type="domain" description="C2H2-type" evidence="10">
    <location>
        <begin position="289"/>
        <end position="312"/>
    </location>
</feature>
<evidence type="ECO:0000313" key="11">
    <source>
        <dbReference type="EMBL" id="KAL0808619.1"/>
    </source>
</evidence>
<dbReference type="InterPro" id="IPR036236">
    <property type="entry name" value="Znf_C2H2_sf"/>
</dbReference>
<evidence type="ECO:0000256" key="9">
    <source>
        <dbReference type="PROSITE-ProRule" id="PRU00042"/>
    </source>
</evidence>
<dbReference type="InterPro" id="IPR013087">
    <property type="entry name" value="Znf_C2H2_type"/>
</dbReference>
<dbReference type="PANTHER" id="PTHR24394">
    <property type="entry name" value="ZINC FINGER PROTEIN"/>
    <property type="match status" value="1"/>
</dbReference>
<comment type="caution">
    <text evidence="11">The sequence shown here is derived from an EMBL/GenBank/DDBJ whole genome shotgun (WGS) entry which is preliminary data.</text>
</comment>
<dbReference type="Gene3D" id="3.30.160.60">
    <property type="entry name" value="Classic Zinc Finger"/>
    <property type="match status" value="4"/>
</dbReference>
<dbReference type="GO" id="GO:0005634">
    <property type="term" value="C:nucleus"/>
    <property type="evidence" value="ECO:0007669"/>
    <property type="project" value="UniProtKB-SubCell"/>
</dbReference>
<evidence type="ECO:0000259" key="10">
    <source>
        <dbReference type="PROSITE" id="PS50157"/>
    </source>
</evidence>
<dbReference type="GO" id="GO:0008270">
    <property type="term" value="F:zinc ion binding"/>
    <property type="evidence" value="ECO:0007669"/>
    <property type="project" value="UniProtKB-KW"/>
</dbReference>
<evidence type="ECO:0000256" key="6">
    <source>
        <dbReference type="ARBA" id="ARBA00023015"/>
    </source>
</evidence>
<keyword evidence="13" id="KW-1185">Reference proteome</keyword>
<feature type="domain" description="C2H2-type" evidence="10">
    <location>
        <begin position="205"/>
        <end position="233"/>
    </location>
</feature>
<proteinExistence type="predicted"/>
<dbReference type="PROSITE" id="PS00028">
    <property type="entry name" value="ZINC_FINGER_C2H2_1"/>
    <property type="match status" value="8"/>
</dbReference>
<evidence type="ECO:0000256" key="5">
    <source>
        <dbReference type="ARBA" id="ARBA00022833"/>
    </source>
</evidence>
<keyword evidence="5" id="KW-0862">Zinc</keyword>
<name>A0ABD0S5R7_LOXSC</name>
<dbReference type="FunFam" id="3.30.160.60:FF:001289">
    <property type="entry name" value="Zinc finger protein 574"/>
    <property type="match status" value="1"/>
</dbReference>
<dbReference type="Proteomes" id="UP001549921">
    <property type="component" value="Unassembled WGS sequence"/>
</dbReference>
<reference evidence="13 14" key="1">
    <citation type="submission" date="2024-06" db="EMBL/GenBank/DDBJ databases">
        <title>A chromosome-level genome assembly of beet webworm, Loxostege sticticalis.</title>
        <authorList>
            <person name="Zhang Y."/>
        </authorList>
    </citation>
    <scope>NUCLEOTIDE SEQUENCE [LARGE SCALE GENOMIC DNA]</scope>
    <source>
        <strain evidence="12">AQ026</strain>
        <strain evidence="11">AQ028</strain>
        <tissue evidence="11">Male pupae</tissue>
        <tissue evidence="12">Whole body</tissue>
    </source>
</reference>
<dbReference type="SMART" id="SM00355">
    <property type="entry name" value="ZnF_C2H2"/>
    <property type="match status" value="10"/>
</dbReference>
<keyword evidence="4 9" id="KW-0863">Zinc-finger</keyword>
<dbReference type="PANTHER" id="PTHR24394:SF29">
    <property type="entry name" value="MYONEURIN"/>
    <property type="match status" value="1"/>
</dbReference>
<evidence type="ECO:0000256" key="1">
    <source>
        <dbReference type="ARBA" id="ARBA00004123"/>
    </source>
</evidence>
<dbReference type="Pfam" id="PF00096">
    <property type="entry name" value="zf-C2H2"/>
    <property type="match status" value="3"/>
</dbReference>
<dbReference type="EMBL" id="JBEUOH010000031">
    <property type="protein sequence ID" value="KAL0853048.1"/>
    <property type="molecule type" value="Genomic_DNA"/>
</dbReference>
<dbReference type="SUPFAM" id="SSF57667">
    <property type="entry name" value="beta-beta-alpha zinc fingers"/>
    <property type="match status" value="5"/>
</dbReference>
<organism evidence="11 14">
    <name type="scientific">Loxostege sticticalis</name>
    <name type="common">Beet webworm moth</name>
    <dbReference type="NCBI Taxonomy" id="481309"/>
    <lineage>
        <taxon>Eukaryota</taxon>
        <taxon>Metazoa</taxon>
        <taxon>Ecdysozoa</taxon>
        <taxon>Arthropoda</taxon>
        <taxon>Hexapoda</taxon>
        <taxon>Insecta</taxon>
        <taxon>Pterygota</taxon>
        <taxon>Neoptera</taxon>
        <taxon>Endopterygota</taxon>
        <taxon>Lepidoptera</taxon>
        <taxon>Glossata</taxon>
        <taxon>Ditrysia</taxon>
        <taxon>Pyraloidea</taxon>
        <taxon>Crambidae</taxon>
        <taxon>Pyraustinae</taxon>
        <taxon>Loxostege</taxon>
    </lineage>
</organism>